<evidence type="ECO:0000313" key="2">
    <source>
        <dbReference type="EMBL" id="KAG5386136.1"/>
    </source>
</evidence>
<feature type="compositionally biased region" description="Basic residues" evidence="1">
    <location>
        <begin position="58"/>
        <end position="71"/>
    </location>
</feature>
<accession>A0ABQ7LLR2</accession>
<evidence type="ECO:0000256" key="1">
    <source>
        <dbReference type="SAM" id="MobiDB-lite"/>
    </source>
</evidence>
<feature type="compositionally biased region" description="Basic and acidic residues" evidence="1">
    <location>
        <begin position="39"/>
        <end position="51"/>
    </location>
</feature>
<evidence type="ECO:0000313" key="3">
    <source>
        <dbReference type="Proteomes" id="UP000823674"/>
    </source>
</evidence>
<protein>
    <submittedName>
        <fullName evidence="2">Uncharacterized protein</fullName>
    </submittedName>
</protein>
<sequence>MLKLLLRCQLSNAQEELLLRNETSPVDQKMIRRWALRRQSPEHLRLQDKHPQRSQPQSRRKAKQPKVRNPRLPRCSSATDMML</sequence>
<feature type="region of interest" description="Disordered" evidence="1">
    <location>
        <begin position="37"/>
        <end position="83"/>
    </location>
</feature>
<reference evidence="2 3" key="1">
    <citation type="submission" date="2021-03" db="EMBL/GenBank/DDBJ databases">
        <authorList>
            <person name="King G.J."/>
            <person name="Bancroft I."/>
            <person name="Baten A."/>
            <person name="Bloomfield J."/>
            <person name="Borpatragohain P."/>
            <person name="He Z."/>
            <person name="Irish N."/>
            <person name="Irwin J."/>
            <person name="Liu K."/>
            <person name="Mauleon R.P."/>
            <person name="Moore J."/>
            <person name="Morris R."/>
            <person name="Ostergaard L."/>
            <person name="Wang B."/>
            <person name="Wells R."/>
        </authorList>
    </citation>
    <scope>NUCLEOTIDE SEQUENCE [LARGE SCALE GENOMIC DNA]</scope>
    <source>
        <strain evidence="2">R-o-18</strain>
        <tissue evidence="2">Leaf</tissue>
    </source>
</reference>
<dbReference type="EMBL" id="JADBGQ010000008">
    <property type="protein sequence ID" value="KAG5386136.1"/>
    <property type="molecule type" value="Genomic_DNA"/>
</dbReference>
<dbReference type="Proteomes" id="UP000823674">
    <property type="component" value="Chromosome A09"/>
</dbReference>
<name>A0ABQ7LLR2_BRACM</name>
<gene>
    <name evidence="2" type="primary">A09p060930.1_BraROA</name>
    <name evidence="2" type="ORF">IGI04_037606</name>
</gene>
<proteinExistence type="predicted"/>
<comment type="caution">
    <text evidence="2">The sequence shown here is derived from an EMBL/GenBank/DDBJ whole genome shotgun (WGS) entry which is preliminary data.</text>
</comment>
<organism evidence="2 3">
    <name type="scientific">Brassica rapa subsp. trilocularis</name>
    <dbReference type="NCBI Taxonomy" id="1813537"/>
    <lineage>
        <taxon>Eukaryota</taxon>
        <taxon>Viridiplantae</taxon>
        <taxon>Streptophyta</taxon>
        <taxon>Embryophyta</taxon>
        <taxon>Tracheophyta</taxon>
        <taxon>Spermatophyta</taxon>
        <taxon>Magnoliopsida</taxon>
        <taxon>eudicotyledons</taxon>
        <taxon>Gunneridae</taxon>
        <taxon>Pentapetalae</taxon>
        <taxon>rosids</taxon>
        <taxon>malvids</taxon>
        <taxon>Brassicales</taxon>
        <taxon>Brassicaceae</taxon>
        <taxon>Brassiceae</taxon>
        <taxon>Brassica</taxon>
    </lineage>
</organism>
<keyword evidence="3" id="KW-1185">Reference proteome</keyword>